<dbReference type="AlphaFoldDB" id="B9RMP8"/>
<evidence type="ECO:0000256" key="3">
    <source>
        <dbReference type="ARBA" id="ARBA00023163"/>
    </source>
</evidence>
<feature type="modified residue" description="4-aspartylphosphate" evidence="4">
    <location>
        <position position="69"/>
    </location>
</feature>
<dbReference type="InterPro" id="IPR001789">
    <property type="entry name" value="Sig_transdc_resp-reg_receiver"/>
</dbReference>
<reference evidence="8" key="1">
    <citation type="journal article" date="2010" name="Nat. Biotechnol.">
        <title>Draft genome sequence of the oilseed species Ricinus communis.</title>
        <authorList>
            <person name="Chan A.P."/>
            <person name="Crabtree J."/>
            <person name="Zhao Q."/>
            <person name="Lorenzi H."/>
            <person name="Orvis J."/>
            <person name="Puiu D."/>
            <person name="Melake-Berhan A."/>
            <person name="Jones K.M."/>
            <person name="Redman J."/>
            <person name="Chen G."/>
            <person name="Cahoon E.B."/>
            <person name="Gedil M."/>
            <person name="Stanke M."/>
            <person name="Haas B.J."/>
            <person name="Wortman J.R."/>
            <person name="Fraser-Liggett C.M."/>
            <person name="Ravel J."/>
            <person name="Rabinowicz P.D."/>
        </authorList>
    </citation>
    <scope>NUCLEOTIDE SEQUENCE [LARGE SCALE GENOMIC DNA]</scope>
    <source>
        <strain evidence="8">cv. Hale</strain>
    </source>
</reference>
<sequence>MEKVPSNTRTDAFPAGLRVVVVDDDPTWLSILERMLKRCSCEVTTCCSARDVLALLRENRYGYDIVISDVIMPGMDVFLHLLFIGSMLLTEHLYRFTVISVDGERSRVMRGIQLGACEYLLKPIRMKELRNICQHVFRRKIQKEIDIESIEGTIQVQMAINGLDKSNGGHLLCGENLTSVKIGKEVQNKHDDKGPGGNFSTKKSAVIFHQKFDKAVNQIGPDSKENGIKCSDSASRDSTASIGTQYSCNWEYIALPNGTCGFSGNSTSLLRNMESTSYDGEEEISSTPVAYSKKSDFSDPSESKSSQTQYSHSSTSSGSGANSTAFDSTFLFRSKPDY</sequence>
<protein>
    <submittedName>
        <fullName evidence="7">Two-component response regulator ARR14, putative</fullName>
    </submittedName>
</protein>
<dbReference type="Gene3D" id="3.40.50.2300">
    <property type="match status" value="1"/>
</dbReference>
<name>B9RMP8_RICCO</name>
<keyword evidence="2" id="KW-0805">Transcription regulation</keyword>
<evidence type="ECO:0000256" key="2">
    <source>
        <dbReference type="ARBA" id="ARBA00023015"/>
    </source>
</evidence>
<dbReference type="PANTHER" id="PTHR43874:SF137">
    <property type="entry name" value="TWO-COMPONENT RESPONSE REGULATOR ARR11"/>
    <property type="match status" value="1"/>
</dbReference>
<dbReference type="SUPFAM" id="SSF52172">
    <property type="entry name" value="CheY-like"/>
    <property type="match status" value="1"/>
</dbReference>
<dbReference type="InterPro" id="IPR045279">
    <property type="entry name" value="ARR-like"/>
</dbReference>
<gene>
    <name evidence="7" type="ORF">RCOM_1082520</name>
</gene>
<dbReference type="STRING" id="3988.B9RMP8"/>
<organism evidence="7 8">
    <name type="scientific">Ricinus communis</name>
    <name type="common">Castor bean</name>
    <dbReference type="NCBI Taxonomy" id="3988"/>
    <lineage>
        <taxon>Eukaryota</taxon>
        <taxon>Viridiplantae</taxon>
        <taxon>Streptophyta</taxon>
        <taxon>Embryophyta</taxon>
        <taxon>Tracheophyta</taxon>
        <taxon>Spermatophyta</taxon>
        <taxon>Magnoliopsida</taxon>
        <taxon>eudicotyledons</taxon>
        <taxon>Gunneridae</taxon>
        <taxon>Pentapetalae</taxon>
        <taxon>rosids</taxon>
        <taxon>fabids</taxon>
        <taxon>Malpighiales</taxon>
        <taxon>Euphorbiaceae</taxon>
        <taxon>Acalyphoideae</taxon>
        <taxon>Acalypheae</taxon>
        <taxon>Ricinus</taxon>
    </lineage>
</organism>
<dbReference type="GO" id="GO:0009736">
    <property type="term" value="P:cytokinin-activated signaling pathway"/>
    <property type="evidence" value="ECO:0007669"/>
    <property type="project" value="InterPro"/>
</dbReference>
<dbReference type="PANTHER" id="PTHR43874">
    <property type="entry name" value="TWO-COMPONENT RESPONSE REGULATOR"/>
    <property type="match status" value="1"/>
</dbReference>
<evidence type="ECO:0000259" key="6">
    <source>
        <dbReference type="PROSITE" id="PS50110"/>
    </source>
</evidence>
<dbReference type="InterPro" id="IPR011006">
    <property type="entry name" value="CheY-like_superfamily"/>
</dbReference>
<feature type="compositionally biased region" description="Low complexity" evidence="5">
    <location>
        <begin position="298"/>
        <end position="323"/>
    </location>
</feature>
<proteinExistence type="predicted"/>
<keyword evidence="4" id="KW-0597">Phosphoprotein</keyword>
<dbReference type="Pfam" id="PF00072">
    <property type="entry name" value="Response_reg"/>
    <property type="match status" value="1"/>
</dbReference>
<evidence type="ECO:0000313" key="7">
    <source>
        <dbReference type="EMBL" id="EEF47571.1"/>
    </source>
</evidence>
<evidence type="ECO:0000256" key="1">
    <source>
        <dbReference type="ARBA" id="ARBA00023012"/>
    </source>
</evidence>
<dbReference type="SMART" id="SM00448">
    <property type="entry name" value="REC"/>
    <property type="match status" value="1"/>
</dbReference>
<feature type="domain" description="Response regulatory" evidence="6">
    <location>
        <begin position="18"/>
        <end position="137"/>
    </location>
</feature>
<accession>B9RMP8</accession>
<feature type="region of interest" description="Disordered" evidence="5">
    <location>
        <begin position="274"/>
        <end position="325"/>
    </location>
</feature>
<keyword evidence="1" id="KW-0902">Two-component regulatory system</keyword>
<evidence type="ECO:0000256" key="4">
    <source>
        <dbReference type="PROSITE-ProRule" id="PRU00169"/>
    </source>
</evidence>
<dbReference type="GO" id="GO:0000160">
    <property type="term" value="P:phosphorelay signal transduction system"/>
    <property type="evidence" value="ECO:0007669"/>
    <property type="project" value="UniProtKB-KW"/>
</dbReference>
<dbReference type="PROSITE" id="PS50110">
    <property type="entry name" value="RESPONSE_REGULATORY"/>
    <property type="match status" value="1"/>
</dbReference>
<keyword evidence="3" id="KW-0804">Transcription</keyword>
<dbReference type="CDD" id="cd17584">
    <property type="entry name" value="REC_typeB_ARR-like"/>
    <property type="match status" value="1"/>
</dbReference>
<evidence type="ECO:0000313" key="8">
    <source>
        <dbReference type="Proteomes" id="UP000008311"/>
    </source>
</evidence>
<dbReference type="InParanoid" id="B9RMP8"/>
<dbReference type="EMBL" id="EQ973789">
    <property type="protein sequence ID" value="EEF47571.1"/>
    <property type="molecule type" value="Genomic_DNA"/>
</dbReference>
<evidence type="ECO:0000256" key="5">
    <source>
        <dbReference type="SAM" id="MobiDB-lite"/>
    </source>
</evidence>
<keyword evidence="8" id="KW-1185">Reference proteome</keyword>
<dbReference type="eggNOG" id="KOG1601">
    <property type="taxonomic scope" value="Eukaryota"/>
</dbReference>
<dbReference type="Proteomes" id="UP000008311">
    <property type="component" value="Unassembled WGS sequence"/>
</dbReference>